<evidence type="ECO:0000313" key="2">
    <source>
        <dbReference type="Proteomes" id="UP000229497"/>
    </source>
</evidence>
<accession>A0A2H0KKC7</accession>
<reference evidence="1 2" key="1">
    <citation type="submission" date="2017-09" db="EMBL/GenBank/DDBJ databases">
        <title>Depth-based differentiation of microbial function through sediment-hosted aquifers and enrichment of novel symbionts in the deep terrestrial subsurface.</title>
        <authorList>
            <person name="Probst A.J."/>
            <person name="Ladd B."/>
            <person name="Jarett J.K."/>
            <person name="Geller-Mcgrath D.E."/>
            <person name="Sieber C.M."/>
            <person name="Emerson J.B."/>
            <person name="Anantharaman K."/>
            <person name="Thomas B.C."/>
            <person name="Malmstrom R."/>
            <person name="Stieglmeier M."/>
            <person name="Klingl A."/>
            <person name="Woyke T."/>
            <person name="Ryan C.M."/>
            <person name="Banfield J.F."/>
        </authorList>
    </citation>
    <scope>NUCLEOTIDE SEQUENCE [LARGE SCALE GENOMIC DNA]</scope>
    <source>
        <strain evidence="1">CG11_big_fil_rev_8_21_14_0_20_37_16</strain>
    </source>
</reference>
<evidence type="ECO:0000313" key="1">
    <source>
        <dbReference type="EMBL" id="PIQ71699.1"/>
    </source>
</evidence>
<dbReference type="EMBL" id="PCVK01000052">
    <property type="protein sequence ID" value="PIQ71699.1"/>
    <property type="molecule type" value="Genomic_DNA"/>
</dbReference>
<dbReference type="AlphaFoldDB" id="A0A2H0KKC7"/>
<protein>
    <submittedName>
        <fullName evidence="1">Uncharacterized protein</fullName>
    </submittedName>
</protein>
<proteinExistence type="predicted"/>
<dbReference type="InterPro" id="IPR023214">
    <property type="entry name" value="HAD_sf"/>
</dbReference>
<gene>
    <name evidence="1" type="ORF">COV87_01815</name>
</gene>
<name>A0A2H0KKC7_9BACT</name>
<organism evidence="1 2">
    <name type="scientific">Candidatus Roizmanbacteria bacterium CG11_big_fil_rev_8_21_14_0_20_37_16</name>
    <dbReference type="NCBI Taxonomy" id="1974857"/>
    <lineage>
        <taxon>Bacteria</taxon>
        <taxon>Candidatus Roizmaniibacteriota</taxon>
    </lineage>
</organism>
<dbReference type="Gene3D" id="3.40.50.1000">
    <property type="entry name" value="HAD superfamily/HAD-like"/>
    <property type="match status" value="1"/>
</dbReference>
<comment type="caution">
    <text evidence="1">The sequence shown here is derived from an EMBL/GenBank/DDBJ whole genome shotgun (WGS) entry which is preliminary data.</text>
</comment>
<dbReference type="Proteomes" id="UP000229497">
    <property type="component" value="Unassembled WGS sequence"/>
</dbReference>
<sequence>MTILVFTEGTILVFLSGKNVPREKVVRLSQIAARMKILENMKAAIAIPRTSLPKGAVYDFASYIPIGSAVEKLTSWKKQGATIYYLSSRQVKEEINAIKNVLQTYRFPDCQNLSYRKQGEDYKDVAEKLMPDILIEDDCESIGGEKEMTYTHMSDDAKARVHSVTIKEFSGIDDLPDSLSQLKTY</sequence>